<evidence type="ECO:0008006" key="3">
    <source>
        <dbReference type="Google" id="ProtNLM"/>
    </source>
</evidence>
<dbReference type="InterPro" id="IPR020863">
    <property type="entry name" value="MACPF_CS"/>
</dbReference>
<sequence>MIHSNTKERGLPKIGEAINLLSLLHKNQLGFKQFNKPTETPLKQFELSEFPENSFAWSPLKVTVHKGAHSLLDRVSLYKVCPLFSENNAYKLSPDMFGETIEDYIQHHEKLFKISLKKDSYYMLFELSRIKIQAEHEVTAQPSRAYFNRHIHLTNDWKVKSRNLRPGIRVQENDEHDTIVSVSQSQKYLESFYNYGTHFISAIKLGDKLLQVIELKKHISKHTYDYWKELGGGKAVKGTEALDFKFFTGDDFAKSVGEIVSYAKDPGLNTIINDGLWKDSNSITGNSLMAIFNADQRLIESLNSKLTVVIPVKIELTSLARFMEYFRAINFQKILKGALIQRWGTIVQSPIKRMTKTSNRINLKVLNESRSFCFDKNNFTYGDKITEQDFYIAKLNKDSINSCHRIVSLHETVSLKSVNTFILAQLLDTNSIATEASSLLLSDADFDTVPIVCQQMDGILILKNNDETKKDSLVNGLRFSSIKENNSELKIIIKEDIIDLNKIETILPCIHIALIHIQAKLGCPKTTHTQREEVISFAKWIATLLPPDLGIDNVNKLHLFANHLAVIESIECDYSVVFDEHIIATTYKSFIQMSTIIMQSEFSIVGRILDFKEQTEPLTIVDLTKIKGYQVKLTEYYLSMLNQLHIALKNKISEVDLSLSLAKERVIKEIEKYKEIFNNDDVSPSSKVLFNGMVSGIAGHSFQYDNEELKDNYENESVSIASDFANHENIFYLLFQQMNCINALYHDFNSGQIKYDTLLLQQLPESHERRIPEAFSLSNMHKTFIPSGAIGFEEKEIVALLSLWNDFENERIRNLISKECFLSLFFEFGYLSLYNEEIKFSKDTPEINYEIELECSRINTILNKVVRFQEAAASFENIYIPKNFEQTNSTSITYLINSLNEAFAEYFNEKKISQQN</sequence>
<protein>
    <recommendedName>
        <fullName evidence="3">MACPF domain-containing protein</fullName>
    </recommendedName>
</protein>
<name>A0A9W4TKI6_9FLAO</name>
<dbReference type="EMBL" id="OX336425">
    <property type="protein sequence ID" value="CAI2768577.1"/>
    <property type="molecule type" value="Genomic_DNA"/>
</dbReference>
<gene>
    <name evidence="1" type="ORF">TRV642_3829</name>
</gene>
<dbReference type="AlphaFoldDB" id="A0A9W4TKI6"/>
<dbReference type="Proteomes" id="UP001152749">
    <property type="component" value="Chromosome"/>
</dbReference>
<dbReference type="KEGG" id="fcs:TRV642_3829"/>
<reference evidence="1" key="1">
    <citation type="submission" date="2022-09" db="EMBL/GenBank/DDBJ databases">
        <authorList>
            <person name="Duchaud E."/>
        </authorList>
    </citation>
    <scope>NUCLEOTIDE SEQUENCE</scope>
    <source>
        <strain evidence="1">TRV642</strain>
    </source>
</reference>
<organism evidence="1 2">
    <name type="scientific">Flavobacterium collinsii</name>
    <dbReference type="NCBI Taxonomy" id="1114861"/>
    <lineage>
        <taxon>Bacteria</taxon>
        <taxon>Pseudomonadati</taxon>
        <taxon>Bacteroidota</taxon>
        <taxon>Flavobacteriia</taxon>
        <taxon>Flavobacteriales</taxon>
        <taxon>Flavobacteriaceae</taxon>
        <taxon>Flavobacterium</taxon>
    </lineage>
</organism>
<evidence type="ECO:0000313" key="1">
    <source>
        <dbReference type="EMBL" id="CAI2768577.1"/>
    </source>
</evidence>
<dbReference type="RefSeq" id="WP_263361164.1">
    <property type="nucleotide sequence ID" value="NZ_OX336425.1"/>
</dbReference>
<evidence type="ECO:0000313" key="2">
    <source>
        <dbReference type="Proteomes" id="UP001152749"/>
    </source>
</evidence>
<accession>A0A9W4TKI6</accession>
<proteinExistence type="predicted"/>
<dbReference type="PROSITE" id="PS00279">
    <property type="entry name" value="MACPF_1"/>
    <property type="match status" value="1"/>
</dbReference>